<dbReference type="PANTHER" id="PTHR11620">
    <property type="entry name" value="60S RIBOSOMAL PROTEIN L23A"/>
    <property type="match status" value="1"/>
</dbReference>
<gene>
    <name evidence="4 5" type="primary">rplW</name>
    <name evidence="5" type="ORF">ACFSSE_03855</name>
</gene>
<evidence type="ECO:0000256" key="1">
    <source>
        <dbReference type="ARBA" id="ARBA00006700"/>
    </source>
</evidence>
<sequence>MDILKRPVLTEKANSLTEKLNRYTFQCDHRANKLQITSAIEAMYGVNVESVNTMVVVGKLKTRSTKAGMVSGRAAKIKKAVITLKEGEIIDFYSNI</sequence>
<dbReference type="InterPro" id="IPR013025">
    <property type="entry name" value="Ribosomal_uL23-like"/>
</dbReference>
<dbReference type="HAMAP" id="MF_01369_B">
    <property type="entry name" value="Ribosomal_uL23_B"/>
    <property type="match status" value="1"/>
</dbReference>
<accession>A0ABW5TPD3</accession>
<evidence type="ECO:0000256" key="3">
    <source>
        <dbReference type="ARBA" id="ARBA00023274"/>
    </source>
</evidence>
<dbReference type="Pfam" id="PF00276">
    <property type="entry name" value="Ribosomal_L23"/>
    <property type="match status" value="1"/>
</dbReference>
<evidence type="ECO:0000256" key="4">
    <source>
        <dbReference type="HAMAP-Rule" id="MF_01369"/>
    </source>
</evidence>
<dbReference type="InterPro" id="IPR012678">
    <property type="entry name" value="Ribosomal_uL23/eL15/eS24_sf"/>
</dbReference>
<comment type="subunit">
    <text evidence="4">Part of the 50S ribosomal subunit. Contacts protein L29, and trigger factor when it is bound to the ribosome.</text>
</comment>
<organism evidence="5 6">
    <name type="scientific">Pedobacter alpinus</name>
    <dbReference type="NCBI Taxonomy" id="1590643"/>
    <lineage>
        <taxon>Bacteria</taxon>
        <taxon>Pseudomonadati</taxon>
        <taxon>Bacteroidota</taxon>
        <taxon>Sphingobacteriia</taxon>
        <taxon>Sphingobacteriales</taxon>
        <taxon>Sphingobacteriaceae</taxon>
        <taxon>Pedobacter</taxon>
    </lineage>
</organism>
<dbReference type="NCBIfam" id="NF004363">
    <property type="entry name" value="PRK05738.2-4"/>
    <property type="match status" value="1"/>
</dbReference>
<comment type="similarity">
    <text evidence="1 4">Belongs to the universal ribosomal protein uL23 family.</text>
</comment>
<dbReference type="RefSeq" id="WP_379041258.1">
    <property type="nucleotide sequence ID" value="NZ_JBHSKW010000009.1"/>
</dbReference>
<evidence type="ECO:0000256" key="2">
    <source>
        <dbReference type="ARBA" id="ARBA00022980"/>
    </source>
</evidence>
<dbReference type="EMBL" id="JBHULV010000008">
    <property type="protein sequence ID" value="MFD2730828.1"/>
    <property type="molecule type" value="Genomic_DNA"/>
</dbReference>
<protein>
    <recommendedName>
        <fullName evidence="4">Large ribosomal subunit protein uL23</fullName>
    </recommendedName>
</protein>
<proteinExistence type="inferred from homology"/>
<reference evidence="6" key="1">
    <citation type="journal article" date="2019" name="Int. J. Syst. Evol. Microbiol.">
        <title>The Global Catalogue of Microorganisms (GCM) 10K type strain sequencing project: providing services to taxonomists for standard genome sequencing and annotation.</title>
        <authorList>
            <consortium name="The Broad Institute Genomics Platform"/>
            <consortium name="The Broad Institute Genome Sequencing Center for Infectious Disease"/>
            <person name="Wu L."/>
            <person name="Ma J."/>
        </authorList>
    </citation>
    <scope>NUCLEOTIDE SEQUENCE [LARGE SCALE GENOMIC DNA]</scope>
    <source>
        <strain evidence="6">KCTC 42456</strain>
    </source>
</reference>
<keyword evidence="3 4" id="KW-0687">Ribonucleoprotein</keyword>
<evidence type="ECO:0000313" key="5">
    <source>
        <dbReference type="EMBL" id="MFD2730828.1"/>
    </source>
</evidence>
<keyword evidence="4" id="KW-0699">rRNA-binding</keyword>
<dbReference type="InterPro" id="IPR012677">
    <property type="entry name" value="Nucleotide-bd_a/b_plait_sf"/>
</dbReference>
<keyword evidence="2 4" id="KW-0689">Ribosomal protein</keyword>
<comment type="function">
    <text evidence="4">One of the early assembly proteins it binds 23S rRNA. One of the proteins that surrounds the polypeptide exit tunnel on the outside of the ribosome. Forms the main docking site for trigger factor binding to the ribosome.</text>
</comment>
<evidence type="ECO:0000313" key="6">
    <source>
        <dbReference type="Proteomes" id="UP001597546"/>
    </source>
</evidence>
<dbReference type="Gene3D" id="3.30.70.330">
    <property type="match status" value="1"/>
</dbReference>
<comment type="caution">
    <text evidence="5">The sequence shown here is derived from an EMBL/GenBank/DDBJ whole genome shotgun (WGS) entry which is preliminary data.</text>
</comment>
<dbReference type="Proteomes" id="UP001597546">
    <property type="component" value="Unassembled WGS sequence"/>
</dbReference>
<keyword evidence="4" id="KW-0694">RNA-binding</keyword>
<dbReference type="GO" id="GO:0005840">
    <property type="term" value="C:ribosome"/>
    <property type="evidence" value="ECO:0007669"/>
    <property type="project" value="UniProtKB-KW"/>
</dbReference>
<keyword evidence="6" id="KW-1185">Reference proteome</keyword>
<name>A0ABW5TPD3_9SPHI</name>
<dbReference type="SUPFAM" id="SSF54189">
    <property type="entry name" value="Ribosomal proteins S24e, L23 and L15e"/>
    <property type="match status" value="1"/>
</dbReference>